<protein>
    <submittedName>
        <fullName evidence="2">Putative Smr domain protein</fullName>
    </submittedName>
</protein>
<gene>
    <name evidence="2" type="ORF">Lfee_2251</name>
    <name evidence="3" type="ORF">NCTC12022_01074</name>
</gene>
<dbReference type="Proteomes" id="UP000251942">
    <property type="component" value="Unassembled WGS sequence"/>
</dbReference>
<evidence type="ECO:0000313" key="2">
    <source>
        <dbReference type="EMBL" id="KTC95889.1"/>
    </source>
</evidence>
<name>A0A0W0TJT0_9GAMM</name>
<evidence type="ECO:0000313" key="3">
    <source>
        <dbReference type="EMBL" id="SPX60351.1"/>
    </source>
</evidence>
<sequence length="151" mass="17314">MTKKILHDPDIEETDTGDSGTKEGGTGLPTRKPPGFEGGSFLVDETFLMDREQREAEQQGHRQLAKVNAREHHEEQQKNAPERELQNSIHQHPWLDRQIFDGIDTGPLSPDPPLNSEAYTEMQNREREEQLEKQLRLGNMPKFSSTPEFKP</sequence>
<dbReference type="Proteomes" id="UP000054698">
    <property type="component" value="Unassembled WGS sequence"/>
</dbReference>
<feature type="compositionally biased region" description="Basic and acidic residues" evidence="1">
    <location>
        <begin position="68"/>
        <end position="85"/>
    </location>
</feature>
<dbReference type="PATRIC" id="fig|453.4.peg.2468"/>
<dbReference type="AlphaFoldDB" id="A0A0W0TJT0"/>
<proteinExistence type="predicted"/>
<accession>A0A0W0TJT0</accession>
<dbReference type="STRING" id="453.Lfee_2251"/>
<evidence type="ECO:0000313" key="5">
    <source>
        <dbReference type="Proteomes" id="UP000251942"/>
    </source>
</evidence>
<reference evidence="2 4" key="1">
    <citation type="submission" date="2015-11" db="EMBL/GenBank/DDBJ databases">
        <title>Genomic analysis of 38 Legionella species identifies large and diverse effector repertoires.</title>
        <authorList>
            <person name="Burstein D."/>
            <person name="Amaro F."/>
            <person name="Zusman T."/>
            <person name="Lifshitz Z."/>
            <person name="Cohen O."/>
            <person name="Gilbert J.A."/>
            <person name="Pupko T."/>
            <person name="Shuman H.A."/>
            <person name="Segal G."/>
        </authorList>
    </citation>
    <scope>NUCLEOTIDE SEQUENCE [LARGE SCALE GENOMIC DNA]</scope>
    <source>
        <strain evidence="2 4">WO-44C</strain>
    </source>
</reference>
<evidence type="ECO:0000256" key="1">
    <source>
        <dbReference type="SAM" id="MobiDB-lite"/>
    </source>
</evidence>
<dbReference type="OrthoDB" id="9808881at2"/>
<reference evidence="3 5" key="2">
    <citation type="submission" date="2018-06" db="EMBL/GenBank/DDBJ databases">
        <authorList>
            <consortium name="Pathogen Informatics"/>
            <person name="Doyle S."/>
        </authorList>
    </citation>
    <scope>NUCLEOTIDE SEQUENCE [LARGE SCALE GENOMIC DNA]</scope>
    <source>
        <strain evidence="3 5">NCTC12022</strain>
    </source>
</reference>
<keyword evidence="4" id="KW-1185">Reference proteome</keyword>
<dbReference type="RefSeq" id="WP_058446884.1">
    <property type="nucleotide sequence ID" value="NZ_CAAAHT010000016.1"/>
</dbReference>
<dbReference type="EMBL" id="LNYB01000082">
    <property type="protein sequence ID" value="KTC95889.1"/>
    <property type="molecule type" value="Genomic_DNA"/>
</dbReference>
<feature type="compositionally biased region" description="Polar residues" evidence="1">
    <location>
        <begin position="142"/>
        <end position="151"/>
    </location>
</feature>
<feature type="compositionally biased region" description="Basic and acidic residues" evidence="1">
    <location>
        <begin position="123"/>
        <end position="135"/>
    </location>
</feature>
<evidence type="ECO:0000313" key="4">
    <source>
        <dbReference type="Proteomes" id="UP000054698"/>
    </source>
</evidence>
<organism evidence="2 4">
    <name type="scientific">Legionella feeleii</name>
    <dbReference type="NCBI Taxonomy" id="453"/>
    <lineage>
        <taxon>Bacteria</taxon>
        <taxon>Pseudomonadati</taxon>
        <taxon>Pseudomonadota</taxon>
        <taxon>Gammaproteobacteria</taxon>
        <taxon>Legionellales</taxon>
        <taxon>Legionellaceae</taxon>
        <taxon>Legionella</taxon>
    </lineage>
</organism>
<feature type="region of interest" description="Disordered" evidence="1">
    <location>
        <begin position="52"/>
        <end position="151"/>
    </location>
</feature>
<feature type="region of interest" description="Disordered" evidence="1">
    <location>
        <begin position="1"/>
        <end position="40"/>
    </location>
</feature>
<dbReference type="EMBL" id="UASS01000008">
    <property type="protein sequence ID" value="SPX60351.1"/>
    <property type="molecule type" value="Genomic_DNA"/>
</dbReference>